<sequence>MVMAENTHDWRTGRHVVYELHAHIVFVTKYRRKVMTPRVTKLLEDTFREVCERFECELEEFETDNDHVHLLVAYPPKTQLSTLVMSLKTNGSKRVREQDWPEVRQALWGDHFWSPSYCVVSCGGAPLEIVRKYIRDQQKPNRKYRRKTNR</sequence>
<proteinExistence type="predicted"/>
<dbReference type="Proteomes" id="UP001206013">
    <property type="component" value="Unassembled WGS sequence"/>
</dbReference>
<dbReference type="Gene3D" id="3.30.70.1290">
    <property type="entry name" value="Transposase IS200-like"/>
    <property type="match status" value="1"/>
</dbReference>
<feature type="domain" description="Transposase IS200-like" evidence="1">
    <location>
        <begin position="17"/>
        <end position="137"/>
    </location>
</feature>
<dbReference type="PANTHER" id="PTHR33360">
    <property type="entry name" value="TRANSPOSASE FOR INSERTION SEQUENCE ELEMENT IS200"/>
    <property type="match status" value="1"/>
</dbReference>
<dbReference type="SMART" id="SM01321">
    <property type="entry name" value="Y1_Tnp"/>
    <property type="match status" value="1"/>
</dbReference>
<accession>A0AAW5JXJ7</accession>
<dbReference type="Pfam" id="PF01797">
    <property type="entry name" value="Y1_Tnp"/>
    <property type="match status" value="1"/>
</dbReference>
<protein>
    <submittedName>
        <fullName evidence="2">IS200/IS605 family transposase</fullName>
    </submittedName>
</protein>
<comment type="caution">
    <text evidence="2">The sequence shown here is derived from an EMBL/GenBank/DDBJ whole genome shotgun (WGS) entry which is preliminary data.</text>
</comment>
<dbReference type="GO" id="GO:0003677">
    <property type="term" value="F:DNA binding"/>
    <property type="evidence" value="ECO:0007669"/>
    <property type="project" value="InterPro"/>
</dbReference>
<dbReference type="GO" id="GO:0006313">
    <property type="term" value="P:DNA transposition"/>
    <property type="evidence" value="ECO:0007669"/>
    <property type="project" value="InterPro"/>
</dbReference>
<evidence type="ECO:0000313" key="3">
    <source>
        <dbReference type="Proteomes" id="UP001206013"/>
    </source>
</evidence>
<dbReference type="AlphaFoldDB" id="A0AAW5JXJ7"/>
<gene>
    <name evidence="2" type="primary">tnpA</name>
    <name evidence="2" type="ORF">NE692_08890</name>
</gene>
<dbReference type="PANTHER" id="PTHR33360:SF2">
    <property type="entry name" value="TRANSPOSASE FOR INSERTION SEQUENCE ELEMENT IS200"/>
    <property type="match status" value="1"/>
</dbReference>
<reference evidence="2" key="1">
    <citation type="submission" date="2022-06" db="EMBL/GenBank/DDBJ databases">
        <title>Isolation of gut microbiota from human fecal samples.</title>
        <authorList>
            <person name="Pamer E.G."/>
            <person name="Barat B."/>
            <person name="Waligurski E."/>
            <person name="Medina S."/>
            <person name="Paddock L."/>
            <person name="Mostad J."/>
        </authorList>
    </citation>
    <scope>NUCLEOTIDE SEQUENCE</scope>
    <source>
        <strain evidence="2">SL.1.01</strain>
    </source>
</reference>
<organism evidence="2 3">
    <name type="scientific">Bifidobacterium adolescentis</name>
    <dbReference type="NCBI Taxonomy" id="1680"/>
    <lineage>
        <taxon>Bacteria</taxon>
        <taxon>Bacillati</taxon>
        <taxon>Actinomycetota</taxon>
        <taxon>Actinomycetes</taxon>
        <taxon>Bifidobacteriales</taxon>
        <taxon>Bifidobacteriaceae</taxon>
        <taxon>Bifidobacterium</taxon>
    </lineage>
</organism>
<evidence type="ECO:0000313" key="2">
    <source>
        <dbReference type="EMBL" id="MCQ4793574.1"/>
    </source>
</evidence>
<dbReference type="NCBIfam" id="NF033573">
    <property type="entry name" value="transpos_IS200"/>
    <property type="match status" value="1"/>
</dbReference>
<evidence type="ECO:0000259" key="1">
    <source>
        <dbReference type="SMART" id="SM01321"/>
    </source>
</evidence>
<dbReference type="GO" id="GO:0004803">
    <property type="term" value="F:transposase activity"/>
    <property type="evidence" value="ECO:0007669"/>
    <property type="project" value="InterPro"/>
</dbReference>
<dbReference type="InterPro" id="IPR036515">
    <property type="entry name" value="Transposase_17_sf"/>
</dbReference>
<name>A0AAW5JXJ7_BIFAD</name>
<dbReference type="EMBL" id="JANFYM010000010">
    <property type="protein sequence ID" value="MCQ4793574.1"/>
    <property type="molecule type" value="Genomic_DNA"/>
</dbReference>
<dbReference type="SUPFAM" id="SSF143422">
    <property type="entry name" value="Transposase IS200-like"/>
    <property type="match status" value="1"/>
</dbReference>
<dbReference type="InterPro" id="IPR002686">
    <property type="entry name" value="Transposase_17"/>
</dbReference>